<keyword evidence="3" id="KW-1185">Reference proteome</keyword>
<proteinExistence type="predicted"/>
<dbReference type="KEGG" id="nwi:Nwi_2487"/>
<organism evidence="2 3">
    <name type="scientific">Nitrobacter winogradskyi (strain ATCC 25391 / DSM 10237 / CIP 104748 / NCIMB 11846 / Nb-255)</name>
    <dbReference type="NCBI Taxonomy" id="323098"/>
    <lineage>
        <taxon>Bacteria</taxon>
        <taxon>Pseudomonadati</taxon>
        <taxon>Pseudomonadota</taxon>
        <taxon>Alphaproteobacteria</taxon>
        <taxon>Hyphomicrobiales</taxon>
        <taxon>Nitrobacteraceae</taxon>
        <taxon>Nitrobacter</taxon>
    </lineage>
</organism>
<reference evidence="2 3" key="1">
    <citation type="journal article" date="2006" name="Appl. Environ. Microbiol.">
        <title>Genome sequence of the chemolithoautotrophic nitrite-oxidizing bacterium Nitrobacter winogradskyi Nb-255.</title>
        <authorList>
            <person name="Starkenburg S.R."/>
            <person name="Chain P.S."/>
            <person name="Sayavedra-Soto L.A."/>
            <person name="Hauser L."/>
            <person name="Land M.L."/>
            <person name="Larimer F.W."/>
            <person name="Malfatti S.A."/>
            <person name="Klotz M.G."/>
            <person name="Bottomley P.J."/>
            <person name="Arp D.J."/>
            <person name="Hickey W.J."/>
        </authorList>
    </citation>
    <scope>NUCLEOTIDE SEQUENCE [LARGE SCALE GENOMIC DNA]</scope>
    <source>
        <strain evidence="3">ATCC 25391 / DSM 10237 / CIP 104748 / NCIMB 11846 / Nb-255</strain>
    </source>
</reference>
<name>Q3SPQ1_NITWN</name>
<dbReference type="EMBL" id="CP000115">
    <property type="protein sequence ID" value="ABA05740.1"/>
    <property type="molecule type" value="Genomic_DNA"/>
</dbReference>
<dbReference type="Proteomes" id="UP000002531">
    <property type="component" value="Chromosome"/>
</dbReference>
<feature type="compositionally biased region" description="Basic residues" evidence="1">
    <location>
        <begin position="7"/>
        <end position="19"/>
    </location>
</feature>
<evidence type="ECO:0000313" key="2">
    <source>
        <dbReference type="EMBL" id="ABA05740.1"/>
    </source>
</evidence>
<gene>
    <name evidence="2" type="ordered locus">Nwi_2487</name>
</gene>
<protein>
    <submittedName>
        <fullName evidence="2">Uncharacterized protein</fullName>
    </submittedName>
</protein>
<dbReference type="HOGENOM" id="CLU_2509318_0_0_5"/>
<evidence type="ECO:0000313" key="3">
    <source>
        <dbReference type="Proteomes" id="UP000002531"/>
    </source>
</evidence>
<evidence type="ECO:0000256" key="1">
    <source>
        <dbReference type="SAM" id="MobiDB-lite"/>
    </source>
</evidence>
<accession>Q3SPQ1</accession>
<dbReference type="AlphaFoldDB" id="Q3SPQ1"/>
<feature type="region of interest" description="Disordered" evidence="1">
    <location>
        <begin position="1"/>
        <end position="56"/>
    </location>
</feature>
<feature type="compositionally biased region" description="Basic and acidic residues" evidence="1">
    <location>
        <begin position="36"/>
        <end position="48"/>
    </location>
</feature>
<sequence length="85" mass="9977">MAPSNIAHRRADRRSKRKEHPMADFRPHSFSQGTPRLDHRLRGLDRRSRPPHPGYEVTGSYSHYYIEMVETIAAWLKGARIRSPR</sequence>